<keyword evidence="4 5" id="KW-0238">DNA-binding</keyword>
<dbReference type="SUPFAM" id="SSF57716">
    <property type="entry name" value="Glucocorticoid receptor-like (DNA-binding domain)"/>
    <property type="match status" value="1"/>
</dbReference>
<reference evidence="8" key="1">
    <citation type="submission" date="2021-12" db="EMBL/GenBank/DDBJ databases">
        <authorList>
            <person name="King R."/>
        </authorList>
    </citation>
    <scope>NUCLEOTIDE SEQUENCE</scope>
</reference>
<keyword evidence="9" id="KW-1185">Reference proteome</keyword>
<feature type="compositionally biased region" description="Basic and acidic residues" evidence="6">
    <location>
        <begin position="925"/>
        <end position="934"/>
    </location>
</feature>
<dbReference type="GO" id="GO:0003677">
    <property type="term" value="F:DNA binding"/>
    <property type="evidence" value="ECO:0007669"/>
    <property type="project" value="UniProtKB-UniRule"/>
</dbReference>
<accession>A0A9N8L148</accession>
<dbReference type="AlphaFoldDB" id="A0A9N8L148"/>
<evidence type="ECO:0000259" key="7">
    <source>
        <dbReference type="PROSITE" id="PS50950"/>
    </source>
</evidence>
<gene>
    <name evidence="8" type="ORF">CINC_LOCUS10044</name>
</gene>
<feature type="region of interest" description="Disordered" evidence="6">
    <location>
        <begin position="566"/>
        <end position="857"/>
    </location>
</feature>
<sequence>MYNYCCVKGCGYYKDPTPPYVKNLLMLDKTDARIKQQTYFSFPDDEALFYGWFSALGISVPEQEGIICADHFEDESVLIHENGQKELLRGAVPTKIENLLAVAWGDNNLFPKHTCVPNDEFHLRITKVLLKMVAIPDRPYITVQDVKWIRRQIDSNYYCLLVDERKARMQGTPEIKEYFTNVTRYYNSRQAEIAPLPHPEPSDNNVVDLPRIRQNNTENREVGANTNGERTPGLNQQSVATRGDATATAVNTQAATAERVHDEDIIVISDDETRSLRENSSNIVATAIKEEIIENCDDGFATAGPGENAANCVKFKYLLTSFWQELQNILSNEATRAPRFKQIIEKYCPMADQGETAASSADGQGGNTTSSIDGATRVGQRKNAASSVDGTARVGQVENAVRGQGENAASSVDGTARVGQGENTARGQGENAASSVDGTARVGQGENAARGQGENAAISVDGTARVGQGENAARGQGENAASSVDGTARVGQGENAARCQGKNAASSVAGTARIGQGENAARGQGENAASSVDGTARIGQGENAARGQGENAASSVDGTARVGQGENAARGQGENAASSVDDTARVGQGENTARGQGENTASSADGTARVGQGENASSSVDGTARVGQVENAARGQGENAASSADGTARVGQGENAASSVDGTARVGQGENTASSVDGTARVGQGENAASSADGTARVSQGENAARGQGENAASSADGTARVGQGENASSSVDGTARVGQVENAARGQGENTASSADGTARVGQGENAARGQGENTASSADGTARVGQGENAARGQGENTASSADGTARVGQGENAARGQGENTASSADGTARVGQGENAARGQGENAASSADGTARVAQGENTAISMDVTARVGQIEKTASSVDDPITAAKNTLHFETKLQFNQNEDVLEKGISITLAAKRTGNDVHEADHDTSSAGKRRRVENVEKKTKAAERQKTAKTEDKTTTEHKPDSAEKIKEPSTTADFARDEKCRMKWNKELDRFIMRTYYEETRLGNKIHGDYRKRLHKRFTKEYPKLNMKEVMLKKRRKKLQKGKKFSIEEILDIIKEASELLKENEKTKCSS</sequence>
<evidence type="ECO:0000313" key="9">
    <source>
        <dbReference type="Proteomes" id="UP001154114"/>
    </source>
</evidence>
<feature type="compositionally biased region" description="Basic and acidic residues" evidence="6">
    <location>
        <begin position="943"/>
        <end position="979"/>
    </location>
</feature>
<evidence type="ECO:0000313" key="8">
    <source>
        <dbReference type="EMBL" id="CAD0207066.1"/>
    </source>
</evidence>
<keyword evidence="2 5" id="KW-0863">Zinc-finger</keyword>
<feature type="compositionally biased region" description="Polar residues" evidence="6">
    <location>
        <begin position="589"/>
        <end position="605"/>
    </location>
</feature>
<proteinExistence type="predicted"/>
<keyword evidence="3" id="KW-0862">Zinc</keyword>
<feature type="compositionally biased region" description="Polar residues" evidence="6">
    <location>
        <begin position="224"/>
        <end position="236"/>
    </location>
</feature>
<feature type="region of interest" description="Disordered" evidence="6">
    <location>
        <begin position="925"/>
        <end position="984"/>
    </location>
</feature>
<dbReference type="PROSITE" id="PS50950">
    <property type="entry name" value="ZF_THAP"/>
    <property type="match status" value="1"/>
</dbReference>
<name>A0A9N8L148_CHRIL</name>
<dbReference type="SMART" id="SM00980">
    <property type="entry name" value="THAP"/>
    <property type="match status" value="1"/>
</dbReference>
<feature type="compositionally biased region" description="Polar residues" evidence="6">
    <location>
        <begin position="687"/>
        <end position="702"/>
    </location>
</feature>
<dbReference type="Pfam" id="PF05485">
    <property type="entry name" value="THAP"/>
    <property type="match status" value="1"/>
</dbReference>
<dbReference type="Proteomes" id="UP001154114">
    <property type="component" value="Chromosome 31"/>
</dbReference>
<dbReference type="OrthoDB" id="7473471at2759"/>
<feature type="region of interest" description="Disordered" evidence="6">
    <location>
        <begin position="217"/>
        <end position="236"/>
    </location>
</feature>
<protein>
    <recommendedName>
        <fullName evidence="7">THAP-type domain-containing protein</fullName>
    </recommendedName>
</protein>
<feature type="region of interest" description="Disordered" evidence="6">
    <location>
        <begin position="355"/>
        <end position="441"/>
    </location>
</feature>
<feature type="compositionally biased region" description="Polar residues" evidence="6">
    <location>
        <begin position="421"/>
        <end position="437"/>
    </location>
</feature>
<evidence type="ECO:0000256" key="6">
    <source>
        <dbReference type="SAM" id="MobiDB-lite"/>
    </source>
</evidence>
<dbReference type="InterPro" id="IPR006612">
    <property type="entry name" value="THAP_Znf"/>
</dbReference>
<feature type="region of interest" description="Disordered" evidence="6">
    <location>
        <begin position="469"/>
        <end position="536"/>
    </location>
</feature>
<evidence type="ECO:0000256" key="1">
    <source>
        <dbReference type="ARBA" id="ARBA00022723"/>
    </source>
</evidence>
<evidence type="ECO:0000256" key="3">
    <source>
        <dbReference type="ARBA" id="ARBA00022833"/>
    </source>
</evidence>
<dbReference type="EMBL" id="LR824034">
    <property type="protein sequence ID" value="CAD0207066.1"/>
    <property type="molecule type" value="Genomic_DNA"/>
</dbReference>
<evidence type="ECO:0000256" key="4">
    <source>
        <dbReference type="ARBA" id="ARBA00023125"/>
    </source>
</evidence>
<organism evidence="8 9">
    <name type="scientific">Chrysodeixis includens</name>
    <name type="common">Soybean looper</name>
    <name type="synonym">Pseudoplusia includens</name>
    <dbReference type="NCBI Taxonomy" id="689277"/>
    <lineage>
        <taxon>Eukaryota</taxon>
        <taxon>Metazoa</taxon>
        <taxon>Ecdysozoa</taxon>
        <taxon>Arthropoda</taxon>
        <taxon>Hexapoda</taxon>
        <taxon>Insecta</taxon>
        <taxon>Pterygota</taxon>
        <taxon>Neoptera</taxon>
        <taxon>Endopterygota</taxon>
        <taxon>Lepidoptera</taxon>
        <taxon>Glossata</taxon>
        <taxon>Ditrysia</taxon>
        <taxon>Noctuoidea</taxon>
        <taxon>Noctuidae</taxon>
        <taxon>Plusiinae</taxon>
        <taxon>Chrysodeixis</taxon>
    </lineage>
</organism>
<keyword evidence="1" id="KW-0479">Metal-binding</keyword>
<feature type="domain" description="THAP-type" evidence="7">
    <location>
        <begin position="1"/>
        <end position="96"/>
    </location>
</feature>
<evidence type="ECO:0000256" key="5">
    <source>
        <dbReference type="PROSITE-ProRule" id="PRU00309"/>
    </source>
</evidence>
<evidence type="ECO:0000256" key="2">
    <source>
        <dbReference type="ARBA" id="ARBA00022771"/>
    </source>
</evidence>
<feature type="compositionally biased region" description="Polar residues" evidence="6">
    <location>
        <begin position="356"/>
        <end position="373"/>
    </location>
</feature>
<dbReference type="GO" id="GO:0008270">
    <property type="term" value="F:zinc ion binding"/>
    <property type="evidence" value="ECO:0007669"/>
    <property type="project" value="UniProtKB-KW"/>
</dbReference>